<accession>A0A553P2X9</accession>
<dbReference type="PROSITE" id="PS50158">
    <property type="entry name" value="ZF_CCHC"/>
    <property type="match status" value="1"/>
</dbReference>
<name>A0A553P2X9_TIGCA</name>
<keyword evidence="4" id="KW-1185">Reference proteome</keyword>
<keyword evidence="1" id="KW-0862">Zinc</keyword>
<evidence type="ECO:0000313" key="3">
    <source>
        <dbReference type="EMBL" id="TRY72057.1"/>
    </source>
</evidence>
<dbReference type="GO" id="GO:0008270">
    <property type="term" value="F:zinc ion binding"/>
    <property type="evidence" value="ECO:0007669"/>
    <property type="project" value="UniProtKB-KW"/>
</dbReference>
<sequence>MRGLLGRLLELRTVALFPWKGRCYLLVLAALKSCLDGDLQRYLIQRTIEVDADADVEGIIMAISKYIRAQRSPLLDRIEFYNATQTPGETFDNFLTRLKEVLCACNFETNPACFTCKTREDDLMRDRIVCGILSNVTRHKLLSEVDLTVERSVKICQAEEGAVSSQNNLEPKSVQGISSYKKGKKLIKNNNQAKKCSNCGRRTHELKDACPAIGRTCHKCGSHGHFSPCCPTCCKHLGQRTHVPRKAMSAIGLAGIQADERLSLEIRIYQRSAWSAVSWIPDTGSDVDLRFVWWNFIQPKGRSSCRSERFWRKYEEYGLLLCIYSRQLRCGPFKITYIQRYSGSLFVS</sequence>
<keyword evidence="1" id="KW-0863">Zinc-finger</keyword>
<dbReference type="InterPro" id="IPR001878">
    <property type="entry name" value="Znf_CCHC"/>
</dbReference>
<dbReference type="PANTHER" id="PTHR33198:SF8">
    <property type="entry name" value="CCHC-TYPE DOMAIN-CONTAINING PROTEIN"/>
    <property type="match status" value="1"/>
</dbReference>
<dbReference type="PANTHER" id="PTHR33198">
    <property type="entry name" value="ANK_REP_REGION DOMAIN-CONTAINING PROTEIN-RELATED"/>
    <property type="match status" value="1"/>
</dbReference>
<evidence type="ECO:0000256" key="1">
    <source>
        <dbReference type="PROSITE-ProRule" id="PRU00047"/>
    </source>
</evidence>
<evidence type="ECO:0000313" key="4">
    <source>
        <dbReference type="Proteomes" id="UP000318571"/>
    </source>
</evidence>
<dbReference type="Gene3D" id="4.10.60.10">
    <property type="entry name" value="Zinc finger, CCHC-type"/>
    <property type="match status" value="1"/>
</dbReference>
<reference evidence="3 4" key="1">
    <citation type="journal article" date="2018" name="Nat. Ecol. Evol.">
        <title>Genomic signatures of mitonuclear coevolution across populations of Tigriopus californicus.</title>
        <authorList>
            <person name="Barreto F.S."/>
            <person name="Watson E.T."/>
            <person name="Lima T.G."/>
            <person name="Willett C.S."/>
            <person name="Edmands S."/>
            <person name="Li W."/>
            <person name="Burton R.S."/>
        </authorList>
    </citation>
    <scope>NUCLEOTIDE SEQUENCE [LARGE SCALE GENOMIC DNA]</scope>
    <source>
        <strain evidence="3 4">San Diego</strain>
    </source>
</reference>
<dbReference type="GO" id="GO:0003676">
    <property type="term" value="F:nucleic acid binding"/>
    <property type="evidence" value="ECO:0007669"/>
    <property type="project" value="InterPro"/>
</dbReference>
<keyword evidence="1" id="KW-0479">Metal-binding</keyword>
<proteinExistence type="predicted"/>
<comment type="caution">
    <text evidence="3">The sequence shown here is derived from an EMBL/GenBank/DDBJ whole genome shotgun (WGS) entry which is preliminary data.</text>
</comment>
<gene>
    <name evidence="3" type="ORF">TCAL_13772</name>
</gene>
<protein>
    <recommendedName>
        <fullName evidence="2">CCHC-type domain-containing protein</fullName>
    </recommendedName>
</protein>
<dbReference type="OMA" id="CGRRTHE"/>
<dbReference type="STRING" id="6832.A0A553P2X9"/>
<organism evidence="3 4">
    <name type="scientific">Tigriopus californicus</name>
    <name type="common">Marine copepod</name>
    <dbReference type="NCBI Taxonomy" id="6832"/>
    <lineage>
        <taxon>Eukaryota</taxon>
        <taxon>Metazoa</taxon>
        <taxon>Ecdysozoa</taxon>
        <taxon>Arthropoda</taxon>
        <taxon>Crustacea</taxon>
        <taxon>Multicrustacea</taxon>
        <taxon>Hexanauplia</taxon>
        <taxon>Copepoda</taxon>
        <taxon>Harpacticoida</taxon>
        <taxon>Harpacticidae</taxon>
        <taxon>Tigriopus</taxon>
    </lineage>
</organism>
<evidence type="ECO:0000259" key="2">
    <source>
        <dbReference type="PROSITE" id="PS50158"/>
    </source>
</evidence>
<feature type="domain" description="CCHC-type" evidence="2">
    <location>
        <begin position="217"/>
        <end position="231"/>
    </location>
</feature>
<dbReference type="EMBL" id="VCGU01000008">
    <property type="protein sequence ID" value="TRY72057.1"/>
    <property type="molecule type" value="Genomic_DNA"/>
</dbReference>
<dbReference type="Proteomes" id="UP000318571">
    <property type="component" value="Chromosome 7"/>
</dbReference>
<dbReference type="AlphaFoldDB" id="A0A553P2X9"/>